<dbReference type="Proteomes" id="UP001153269">
    <property type="component" value="Unassembled WGS sequence"/>
</dbReference>
<gene>
    <name evidence="2" type="ORF">PLEPLA_LOCUS8077</name>
</gene>
<evidence type="ECO:0000313" key="2">
    <source>
        <dbReference type="EMBL" id="CAB1420202.1"/>
    </source>
</evidence>
<protein>
    <submittedName>
        <fullName evidence="2">Uncharacterized protein</fullName>
    </submittedName>
</protein>
<dbReference type="AlphaFoldDB" id="A0A9N7TWM8"/>
<reference evidence="2" key="1">
    <citation type="submission" date="2020-03" db="EMBL/GenBank/DDBJ databases">
        <authorList>
            <person name="Weist P."/>
        </authorList>
    </citation>
    <scope>NUCLEOTIDE SEQUENCE</scope>
</reference>
<feature type="compositionally biased region" description="Basic and acidic residues" evidence="1">
    <location>
        <begin position="64"/>
        <end position="73"/>
    </location>
</feature>
<keyword evidence="3" id="KW-1185">Reference proteome</keyword>
<organism evidence="2 3">
    <name type="scientific">Pleuronectes platessa</name>
    <name type="common">European plaice</name>
    <dbReference type="NCBI Taxonomy" id="8262"/>
    <lineage>
        <taxon>Eukaryota</taxon>
        <taxon>Metazoa</taxon>
        <taxon>Chordata</taxon>
        <taxon>Craniata</taxon>
        <taxon>Vertebrata</taxon>
        <taxon>Euteleostomi</taxon>
        <taxon>Actinopterygii</taxon>
        <taxon>Neopterygii</taxon>
        <taxon>Teleostei</taxon>
        <taxon>Neoteleostei</taxon>
        <taxon>Acanthomorphata</taxon>
        <taxon>Carangaria</taxon>
        <taxon>Pleuronectiformes</taxon>
        <taxon>Pleuronectoidei</taxon>
        <taxon>Pleuronectidae</taxon>
        <taxon>Pleuronectes</taxon>
    </lineage>
</organism>
<accession>A0A9N7TWM8</accession>
<evidence type="ECO:0000313" key="3">
    <source>
        <dbReference type="Proteomes" id="UP001153269"/>
    </source>
</evidence>
<evidence type="ECO:0000256" key="1">
    <source>
        <dbReference type="SAM" id="MobiDB-lite"/>
    </source>
</evidence>
<feature type="region of interest" description="Disordered" evidence="1">
    <location>
        <begin position="1"/>
        <end position="73"/>
    </location>
</feature>
<dbReference type="EMBL" id="CADEAL010000441">
    <property type="protein sequence ID" value="CAB1420202.1"/>
    <property type="molecule type" value="Genomic_DNA"/>
</dbReference>
<sequence>MEESMSKTDTPVDPKEGAEEEGREGAGTGGGPGEEEAEEEGRGRRRQRRWTVEISFPPTPSVKTDVRTNHCHV</sequence>
<feature type="compositionally biased region" description="Basic and acidic residues" evidence="1">
    <location>
        <begin position="1"/>
        <end position="17"/>
    </location>
</feature>
<proteinExistence type="predicted"/>
<name>A0A9N7TWM8_PLEPL</name>
<comment type="caution">
    <text evidence="2">The sequence shown here is derived from an EMBL/GenBank/DDBJ whole genome shotgun (WGS) entry which is preliminary data.</text>
</comment>